<reference evidence="1" key="1">
    <citation type="journal article" date="2023" name="Plant J.">
        <title>Genome sequences and population genomics provide insights into the demographic history, inbreeding, and mutation load of two 'living fossil' tree species of Dipteronia.</title>
        <authorList>
            <person name="Feng Y."/>
            <person name="Comes H.P."/>
            <person name="Chen J."/>
            <person name="Zhu S."/>
            <person name="Lu R."/>
            <person name="Zhang X."/>
            <person name="Li P."/>
            <person name="Qiu J."/>
            <person name="Olsen K.M."/>
            <person name="Qiu Y."/>
        </authorList>
    </citation>
    <scope>NUCLEOTIDE SEQUENCE</scope>
    <source>
        <strain evidence="1">NBL</strain>
    </source>
</reference>
<accession>A0AAE0B7W7</accession>
<dbReference type="AlphaFoldDB" id="A0AAE0B7W7"/>
<dbReference type="PANTHER" id="PTHR36617">
    <property type="entry name" value="PROTEIN, PUTATIVE-RELATED"/>
    <property type="match status" value="1"/>
</dbReference>
<sequence length="170" mass="18761">MCSLIWNISGGASSSSFLKSVGSLFEEGSHSAKILREGLRVVVGRGNRARLWNDITVDGAPLKEAFPRIFALAGSKAGYVCDYGSWSGSVWSWDIALRRACFDWELEQWELFRNSIESIQISECIPATIGWSFCPDGQFSIKSFRKGLNSGQVGDPSVSRVFGRDSVLLR</sequence>
<comment type="caution">
    <text evidence="1">The sequence shown here is derived from an EMBL/GenBank/DDBJ whole genome shotgun (WGS) entry which is preliminary data.</text>
</comment>
<dbReference type="PANTHER" id="PTHR36617:SF5">
    <property type="entry name" value="OS05G0421675 PROTEIN"/>
    <property type="match status" value="1"/>
</dbReference>
<dbReference type="EMBL" id="JANJYJ010000001">
    <property type="protein sequence ID" value="KAK3230988.1"/>
    <property type="molecule type" value="Genomic_DNA"/>
</dbReference>
<proteinExistence type="predicted"/>
<evidence type="ECO:0000313" key="1">
    <source>
        <dbReference type="EMBL" id="KAK3230988.1"/>
    </source>
</evidence>
<gene>
    <name evidence="1" type="ORF">Dsin_002869</name>
</gene>
<protein>
    <submittedName>
        <fullName evidence="1">Uncharacterized protein</fullName>
    </submittedName>
</protein>
<keyword evidence="2" id="KW-1185">Reference proteome</keyword>
<evidence type="ECO:0000313" key="2">
    <source>
        <dbReference type="Proteomes" id="UP001281410"/>
    </source>
</evidence>
<name>A0AAE0B7W7_9ROSI</name>
<organism evidence="1 2">
    <name type="scientific">Dipteronia sinensis</name>
    <dbReference type="NCBI Taxonomy" id="43782"/>
    <lineage>
        <taxon>Eukaryota</taxon>
        <taxon>Viridiplantae</taxon>
        <taxon>Streptophyta</taxon>
        <taxon>Embryophyta</taxon>
        <taxon>Tracheophyta</taxon>
        <taxon>Spermatophyta</taxon>
        <taxon>Magnoliopsida</taxon>
        <taxon>eudicotyledons</taxon>
        <taxon>Gunneridae</taxon>
        <taxon>Pentapetalae</taxon>
        <taxon>rosids</taxon>
        <taxon>malvids</taxon>
        <taxon>Sapindales</taxon>
        <taxon>Sapindaceae</taxon>
        <taxon>Hippocastanoideae</taxon>
        <taxon>Acereae</taxon>
        <taxon>Dipteronia</taxon>
    </lineage>
</organism>
<dbReference type="Proteomes" id="UP001281410">
    <property type="component" value="Unassembled WGS sequence"/>
</dbReference>